<organism evidence="2 3">
    <name type="scientific">Corynebacterium hansenii</name>
    <dbReference type="NCBI Taxonomy" id="394964"/>
    <lineage>
        <taxon>Bacteria</taxon>
        <taxon>Bacillati</taxon>
        <taxon>Actinomycetota</taxon>
        <taxon>Actinomycetes</taxon>
        <taxon>Mycobacteriales</taxon>
        <taxon>Corynebacteriaceae</taxon>
        <taxon>Corynebacterium</taxon>
    </lineage>
</organism>
<evidence type="ECO:0000313" key="3">
    <source>
        <dbReference type="Proteomes" id="UP001595751"/>
    </source>
</evidence>
<evidence type="ECO:0000313" key="2">
    <source>
        <dbReference type="EMBL" id="MFC3848756.1"/>
    </source>
</evidence>
<dbReference type="Gene3D" id="3.40.50.720">
    <property type="entry name" value="NAD(P)-binding Rossmann-like Domain"/>
    <property type="match status" value="1"/>
</dbReference>
<accession>A0ABV7ZKT7</accession>
<dbReference type="Proteomes" id="UP001595751">
    <property type="component" value="Unassembled WGS sequence"/>
</dbReference>
<dbReference type="PANTHER" id="PTHR48079">
    <property type="entry name" value="PROTEIN YEEZ"/>
    <property type="match status" value="1"/>
</dbReference>
<reference evidence="3" key="1">
    <citation type="journal article" date="2019" name="Int. J. Syst. Evol. Microbiol.">
        <title>The Global Catalogue of Microorganisms (GCM) 10K type strain sequencing project: providing services to taxonomists for standard genome sequencing and annotation.</title>
        <authorList>
            <consortium name="The Broad Institute Genomics Platform"/>
            <consortium name="The Broad Institute Genome Sequencing Center for Infectious Disease"/>
            <person name="Wu L."/>
            <person name="Ma J."/>
        </authorList>
    </citation>
    <scope>NUCLEOTIDE SEQUENCE [LARGE SCALE GENOMIC DNA]</scope>
    <source>
        <strain evidence="3">CCUG 53252</strain>
    </source>
</reference>
<dbReference type="InterPro" id="IPR051783">
    <property type="entry name" value="NAD(P)-dependent_oxidoreduct"/>
</dbReference>
<dbReference type="InterPro" id="IPR001509">
    <property type="entry name" value="Epimerase_deHydtase"/>
</dbReference>
<sequence length="317" mass="34480">MKVVITGAAGFVGDAVRRELESRGHEVVGLDIAADETRGIHRADVSEPGAGAEHFAGADAVVHTAALVSYAMTHEDAFAVNVEGTQNILDTARNAGVRRFVHVSSVVVYPDVPRMLDEDSPIDVSGVPYMDTKVVSEIPVYRAMIAGDLECSIVRPGDIYGPRSRPWTALPYEAMKKKQFVLPKMGKGHFTPVFIDDLARGIAAAVESPNAPGEVFNITDGTVVTCKEFFTLLARHAGTGWFPSLPSRLALGLATALDRIERLRGRRTESNPTTIRYFMRETGGYGIGKARKLLGYEPQVGLEEGQRRAGEWCRRQG</sequence>
<dbReference type="Pfam" id="PF01370">
    <property type="entry name" value="Epimerase"/>
    <property type="match status" value="1"/>
</dbReference>
<proteinExistence type="predicted"/>
<protein>
    <submittedName>
        <fullName evidence="2">NAD-dependent epimerase/dehydratase family protein</fullName>
    </submittedName>
</protein>
<keyword evidence="3" id="KW-1185">Reference proteome</keyword>
<dbReference type="PANTHER" id="PTHR48079:SF6">
    <property type="entry name" value="NAD(P)-BINDING DOMAIN-CONTAINING PROTEIN-RELATED"/>
    <property type="match status" value="1"/>
</dbReference>
<dbReference type="SUPFAM" id="SSF51735">
    <property type="entry name" value="NAD(P)-binding Rossmann-fold domains"/>
    <property type="match status" value="1"/>
</dbReference>
<name>A0ABV7ZKT7_9CORY</name>
<gene>
    <name evidence="2" type="ORF">ACFORJ_01040</name>
</gene>
<dbReference type="RefSeq" id="WP_290292017.1">
    <property type="nucleotide sequence ID" value="NZ_CP047211.1"/>
</dbReference>
<evidence type="ECO:0000259" key="1">
    <source>
        <dbReference type="Pfam" id="PF01370"/>
    </source>
</evidence>
<dbReference type="EMBL" id="JBHRZN010000001">
    <property type="protein sequence ID" value="MFC3848756.1"/>
    <property type="molecule type" value="Genomic_DNA"/>
</dbReference>
<feature type="domain" description="NAD-dependent epimerase/dehydratase" evidence="1">
    <location>
        <begin position="3"/>
        <end position="218"/>
    </location>
</feature>
<comment type="caution">
    <text evidence="2">The sequence shown here is derived from an EMBL/GenBank/DDBJ whole genome shotgun (WGS) entry which is preliminary data.</text>
</comment>
<dbReference type="InterPro" id="IPR036291">
    <property type="entry name" value="NAD(P)-bd_dom_sf"/>
</dbReference>